<feature type="domain" description="UvrD-like helicase ATP-binding" evidence="17">
    <location>
        <begin position="1"/>
        <end position="461"/>
    </location>
</feature>
<dbReference type="InterPro" id="IPR000212">
    <property type="entry name" value="DNA_helicase_UvrD/REP"/>
</dbReference>
<comment type="catalytic activity">
    <reaction evidence="15">
        <text>Exonucleolytic cleavage (in the presence of ATP) in either 5'- to 3'- or 3'- to 5'-direction to yield 5'-phosphooligonucleotides.</text>
        <dbReference type="EC" id="3.1.11.5"/>
    </reaction>
</comment>
<dbReference type="SUPFAM" id="SSF52540">
    <property type="entry name" value="P-loop containing nucleoside triphosphate hydrolases"/>
    <property type="match status" value="1"/>
</dbReference>
<keyword evidence="7 15" id="KW-0269">Exonuclease</keyword>
<dbReference type="RefSeq" id="WP_140650212.1">
    <property type="nucleotide sequence ID" value="NZ_RCZO01000002.1"/>
</dbReference>
<dbReference type="Gene3D" id="3.90.320.10">
    <property type="match status" value="1"/>
</dbReference>
<feature type="binding site" evidence="16">
    <location>
        <begin position="22"/>
        <end position="29"/>
    </location>
    <ligand>
        <name>ATP</name>
        <dbReference type="ChEBI" id="CHEBI:30616"/>
    </ligand>
</feature>
<evidence type="ECO:0000313" key="20">
    <source>
        <dbReference type="Proteomes" id="UP000319486"/>
    </source>
</evidence>
<proteinExistence type="inferred from homology"/>
<evidence type="ECO:0000256" key="13">
    <source>
        <dbReference type="ARBA" id="ARBA00034617"/>
    </source>
</evidence>
<dbReference type="PANTHER" id="PTHR11070:SF23">
    <property type="entry name" value="RECBCD ENZYME SUBUNIT RECB"/>
    <property type="match status" value="1"/>
</dbReference>
<evidence type="ECO:0000256" key="15">
    <source>
        <dbReference type="HAMAP-Rule" id="MF_01485"/>
    </source>
</evidence>
<evidence type="ECO:0000259" key="17">
    <source>
        <dbReference type="PROSITE" id="PS51198"/>
    </source>
</evidence>
<dbReference type="GO" id="GO:0003677">
    <property type="term" value="F:DNA binding"/>
    <property type="evidence" value="ECO:0007669"/>
    <property type="project" value="UniProtKB-UniRule"/>
</dbReference>
<name>A0A502CD32_9GAMM</name>
<comment type="function">
    <text evidence="15">A helicase/nuclease that prepares dsDNA breaks (DSB) for recombinational DNA repair. Binds to DSBs and unwinds DNA via a highly rapid and processive ATP-dependent bidirectional helicase activity. Unwinds dsDNA until it encounters a Chi (crossover hotspot instigator) sequence from the 3' direction. Cuts ssDNA a few nucleotides 3' to the Chi site. The properties and activities of the enzyme are changed at Chi. The Chi-altered holoenzyme produces a long 3'-ssDNA overhang and facilitates RecA-binding to the ssDNA for homologous DNA recombination and repair. Holoenzyme degrades any linearized DNA that is unable to undergo homologous recombination. In the holoenzyme this subunit contributes ATPase, 3'-5' helicase, exonuclease activity and loads RecA onto ssDNA.</text>
</comment>
<evidence type="ECO:0000313" key="19">
    <source>
        <dbReference type="EMBL" id="TPG10693.1"/>
    </source>
</evidence>
<dbReference type="PROSITE" id="PS51198">
    <property type="entry name" value="UVRD_HELICASE_ATP_BIND"/>
    <property type="match status" value="1"/>
</dbReference>
<dbReference type="NCBIfam" id="TIGR00609">
    <property type="entry name" value="recB"/>
    <property type="match status" value="1"/>
</dbReference>
<evidence type="ECO:0000256" key="9">
    <source>
        <dbReference type="ARBA" id="ARBA00022842"/>
    </source>
</evidence>
<keyword evidence="12 15" id="KW-0413">Isomerase</keyword>
<dbReference type="GO" id="GO:0005829">
    <property type="term" value="C:cytosol"/>
    <property type="evidence" value="ECO:0007669"/>
    <property type="project" value="TreeGrafter"/>
</dbReference>
<comment type="subunit">
    <text evidence="15">Heterotrimer of RecB, RecC and RecD. All subunits contribute to DNA-binding. Interacts with RecA.</text>
</comment>
<feature type="region of interest" description="Nuclease activity, interacts with RecD and RecA" evidence="15">
    <location>
        <begin position="925"/>
        <end position="1225"/>
    </location>
</feature>
<evidence type="ECO:0000256" key="3">
    <source>
        <dbReference type="ARBA" id="ARBA00022741"/>
    </source>
</evidence>
<dbReference type="EC" id="5.6.2.4" evidence="15"/>
<keyword evidence="20" id="KW-1185">Reference proteome</keyword>
<feature type="domain" description="UvrD-like helicase C-terminal" evidence="18">
    <location>
        <begin position="462"/>
        <end position="769"/>
    </location>
</feature>
<evidence type="ECO:0000256" key="16">
    <source>
        <dbReference type="PROSITE-ProRule" id="PRU00560"/>
    </source>
</evidence>
<evidence type="ECO:0000256" key="7">
    <source>
        <dbReference type="ARBA" id="ARBA00022839"/>
    </source>
</evidence>
<protein>
    <recommendedName>
        <fullName evidence="15">RecBCD enzyme subunit RecB</fullName>
        <ecNumber evidence="15">3.1.11.5</ecNumber>
        <ecNumber evidence="15">5.6.2.4</ecNumber>
    </recommendedName>
    <alternativeName>
        <fullName evidence="15">DNA 3'-5' helicase subunit RecB</fullName>
    </alternativeName>
    <alternativeName>
        <fullName evidence="15">Exonuclease V subunit RecB</fullName>
        <shortName evidence="15">ExoV subunit RecB</shortName>
    </alternativeName>
    <alternativeName>
        <fullName evidence="15">Helicase/nuclease RecBCD subunit RecB</fullName>
    </alternativeName>
</protein>
<dbReference type="InterPro" id="IPR011335">
    <property type="entry name" value="Restrct_endonuc-II-like"/>
</dbReference>
<evidence type="ECO:0000256" key="10">
    <source>
        <dbReference type="ARBA" id="ARBA00023125"/>
    </source>
</evidence>
<comment type="catalytic activity">
    <reaction evidence="13 15">
        <text>Couples ATP hydrolysis with the unwinding of duplex DNA by translocating in the 3'-5' direction.</text>
        <dbReference type="EC" id="5.6.2.4"/>
    </reaction>
</comment>
<feature type="binding site" evidence="15">
    <location>
        <position position="992"/>
    </location>
    <ligand>
        <name>Mg(2+)</name>
        <dbReference type="ChEBI" id="CHEBI:18420"/>
    </ligand>
</feature>
<keyword evidence="2 15" id="KW-0479">Metal-binding</keyword>
<dbReference type="GO" id="GO:0016887">
    <property type="term" value="F:ATP hydrolysis activity"/>
    <property type="evidence" value="ECO:0007669"/>
    <property type="project" value="RHEA"/>
</dbReference>
<dbReference type="GO" id="GO:0043138">
    <property type="term" value="F:3'-5' DNA helicase activity"/>
    <property type="evidence" value="ECO:0007669"/>
    <property type="project" value="UniProtKB-UniRule"/>
</dbReference>
<dbReference type="PANTHER" id="PTHR11070">
    <property type="entry name" value="UVRD / RECB / PCRA DNA HELICASE FAMILY MEMBER"/>
    <property type="match status" value="1"/>
</dbReference>
<dbReference type="CDD" id="cd22352">
    <property type="entry name" value="RecB_C-like"/>
    <property type="match status" value="1"/>
</dbReference>
<reference evidence="19 20" key="1">
    <citation type="journal article" date="2019" name="Environ. Microbiol.">
        <title>Species interactions and distinct microbial communities in high Arctic permafrost affected cryosols are associated with the CH4 and CO2 gas fluxes.</title>
        <authorList>
            <person name="Altshuler I."/>
            <person name="Hamel J."/>
            <person name="Turney S."/>
            <person name="Magnuson E."/>
            <person name="Levesque R."/>
            <person name="Greer C."/>
            <person name="Whyte L.G."/>
        </authorList>
    </citation>
    <scope>NUCLEOTIDE SEQUENCE [LARGE SCALE GENOMIC DNA]</scope>
    <source>
        <strain evidence="19 20">S13Y</strain>
    </source>
</reference>
<evidence type="ECO:0000259" key="18">
    <source>
        <dbReference type="PROSITE" id="PS51217"/>
    </source>
</evidence>
<keyword evidence="10 15" id="KW-0238">DNA-binding</keyword>
<gene>
    <name evidence="15 19" type="primary">recB</name>
    <name evidence="19" type="ORF">EAH88_06330</name>
</gene>
<feature type="binding site" evidence="15">
    <location>
        <position position="1113"/>
    </location>
    <ligand>
        <name>Mg(2+)</name>
        <dbReference type="ChEBI" id="CHEBI:18420"/>
    </ligand>
</feature>
<dbReference type="Gene3D" id="1.10.486.10">
    <property type="entry name" value="PCRA, domain 4"/>
    <property type="match status" value="1"/>
</dbReference>
<dbReference type="InterPro" id="IPR011604">
    <property type="entry name" value="PDDEXK-like_dom_sf"/>
</dbReference>
<dbReference type="Proteomes" id="UP000319486">
    <property type="component" value="Unassembled WGS sequence"/>
</dbReference>
<evidence type="ECO:0000256" key="2">
    <source>
        <dbReference type="ARBA" id="ARBA00022723"/>
    </source>
</evidence>
<dbReference type="Pfam" id="PF12705">
    <property type="entry name" value="PDDEXK_1"/>
    <property type="match status" value="1"/>
</dbReference>
<feature type="region of interest" description="DNA-binding and helicase activity, interacts with RecC" evidence="15">
    <location>
        <begin position="1"/>
        <end position="876"/>
    </location>
</feature>
<keyword evidence="8 15" id="KW-0067">ATP-binding</keyword>
<evidence type="ECO:0000256" key="5">
    <source>
        <dbReference type="ARBA" id="ARBA00022801"/>
    </source>
</evidence>
<keyword evidence="6 15" id="KW-0347">Helicase</keyword>
<dbReference type="InterPro" id="IPR004586">
    <property type="entry name" value="RecB"/>
</dbReference>
<feature type="active site" description="For nuclease activity" evidence="15">
    <location>
        <position position="1126"/>
    </location>
</feature>
<comment type="similarity">
    <text evidence="15">Belongs to the helicase family. UvrD subfamily.</text>
</comment>
<accession>A0A502CD32</accession>
<dbReference type="InterPro" id="IPR038726">
    <property type="entry name" value="PDDEXK_AddAB-type"/>
</dbReference>
<keyword evidence="5 15" id="KW-0378">Hydrolase</keyword>
<sequence>MNRIAPLDPLRLPLHGIQLIEASAGTGKTWTIAALYLRLVLGHGEHAAALLPPQILVVTFTKAATAELRERIRTRLSEAAEAFRGRGAADDFLTALVAEYPDADARARAARQLELAAQWMDEAAVHTIHGWCQRMLSQHAFDSGHAFVQTATSDESELLAEAVRDYWRQQFFALDSADAAQITSLWKTPQHLQASLRPLLRQPAENLRLDGHPLPVVADLAAAMQAQLLPLRQAQQQARALWLADAEAIEALLDKTMQAGAFKANMMKPENFAGDLLAMRGWAAGGEVDAAVLARYAQAKLVSATRTKFSPPEHAAFAAIGELPAPAALLGDLRALILAHAVPRVSARLEATKQRLAQLGFDDMLKRLDAALHGNSGERLAQTIATQYPVALIDEFQDTDPLQWRIFQRIYGRQSDTGLLLIGDPKQAIYGFRGADIHTYLLARRGAARPTWTLTTNYRSTPSTVKAVNRVFDFAERHPQGAFLFGKGDQGLPFLPVTAQGRKEQLLLHGQPMPALQLAVPPHAELMSKGAYQKLMAEHAAATLVQWLDAARQGHCGFTTEDGIFTPLVPGDIAILVRKGSEAADMRRALQARGLASVYLSDRDSVYASAEARDLLLWLHACAEPGSDRAMRAALASPTLGQSYAELDRLNLDEQHWERSGERFRQLHDSWLRHGVLAMLHELLHLFDLPAQLLARSDGERALTNLLHLAELLQQAAATLDGEHALIRHLAAQIAQADDAQADTADEQIVRLESEAALIKVVTIHKSKGLEYPLVLLPFACSLREVKSSDSFVWHDRDDRPALDLQPSAFALEQAERERLQEDLRLLYVALTRARHACWLGIANLKDGQRKSSGLHKSAFGYVLAGGEPIDEDALRTRLEELRNGHPDIHIDTLPAVVDTSRHQPASQLAPNQPAREYRGQPVEPWWIASYSALKVAETEHAPRQTAPETAQQDVLAEVSAERVEPRMPIKPDATPSIHTFPRGAEPGTFLHGLLEWAADEGFASTASAPSTLRELIAHRCQRHGWQAWSEALTIWLPAFLGAALPLPDGGAFSLAALTDTEAVRAELEFWFEAHRVDTRALDHLVTSHTLNRAPRPPLLPDRLNGMLKGFIDLVLEHDGRYYIVDYKSNWLGSDNAAYTVEAMRDSVLHSRYDLQYAIYTLALHRQLRARLPGYDYARHIGGVLYLYLRGVDDAGHGVHREHLPFALIEAMDQLFSHGGLHDAA</sequence>
<comment type="cofactor">
    <cofactor evidence="15">
        <name>Mg(2+)</name>
        <dbReference type="ChEBI" id="CHEBI:18420"/>
    </cofactor>
    <text evidence="15">Binds 1 Mg(2+) ion per subunit.</text>
</comment>
<keyword evidence="4 15" id="KW-0227">DNA damage</keyword>
<dbReference type="InterPro" id="IPR014017">
    <property type="entry name" value="DNA_helicase_UvrD-like_C"/>
</dbReference>
<comment type="miscellaneous">
    <text evidence="15">In the RecBCD complex, RecB has a slow 3'-5' helicase, an exonuclease activity and loads RecA onto ssDNA, RecD has a fast 5'-3' helicase activity, while RecC stimulates the ATPase and processivity of the RecB helicase and contributes to recognition of the Chi site.</text>
</comment>
<evidence type="ECO:0000256" key="12">
    <source>
        <dbReference type="ARBA" id="ARBA00023235"/>
    </source>
</evidence>
<keyword evidence="1 15" id="KW-0540">Nuclease</keyword>
<dbReference type="GO" id="GO:0005524">
    <property type="term" value="F:ATP binding"/>
    <property type="evidence" value="ECO:0007669"/>
    <property type="project" value="UniProtKB-UniRule"/>
</dbReference>
<comment type="domain">
    <text evidence="15">The N-terminal DNA-binding domain is a ssDNA-dependent ATPase and has ATP-dependent 3'-5' helicase function. This domain interacts with RecC.</text>
</comment>
<evidence type="ECO:0000256" key="11">
    <source>
        <dbReference type="ARBA" id="ARBA00023204"/>
    </source>
</evidence>
<dbReference type="Pfam" id="PF00580">
    <property type="entry name" value="UvrD-helicase"/>
    <property type="match status" value="1"/>
</dbReference>
<dbReference type="GO" id="GO:0008854">
    <property type="term" value="F:exodeoxyribonuclease V activity"/>
    <property type="evidence" value="ECO:0007669"/>
    <property type="project" value="UniProtKB-EC"/>
</dbReference>
<organism evidence="19 20">
    <name type="scientific">Rhodanobacter glycinis</name>
    <dbReference type="NCBI Taxonomy" id="582702"/>
    <lineage>
        <taxon>Bacteria</taxon>
        <taxon>Pseudomonadati</taxon>
        <taxon>Pseudomonadota</taxon>
        <taxon>Gammaproteobacteria</taxon>
        <taxon>Lysobacterales</taxon>
        <taxon>Rhodanobacteraceae</taxon>
        <taxon>Rhodanobacter</taxon>
    </lineage>
</organism>
<dbReference type="EC" id="3.1.11.5" evidence="15"/>
<dbReference type="Gene3D" id="3.40.50.300">
    <property type="entry name" value="P-loop containing nucleotide triphosphate hydrolases"/>
    <property type="match status" value="2"/>
</dbReference>
<comment type="catalytic activity">
    <reaction evidence="14 15">
        <text>ATP + H2O = ADP + phosphate + H(+)</text>
        <dbReference type="Rhea" id="RHEA:13065"/>
        <dbReference type="ChEBI" id="CHEBI:15377"/>
        <dbReference type="ChEBI" id="CHEBI:15378"/>
        <dbReference type="ChEBI" id="CHEBI:30616"/>
        <dbReference type="ChEBI" id="CHEBI:43474"/>
        <dbReference type="ChEBI" id="CHEBI:456216"/>
        <dbReference type="EC" id="5.6.2.4"/>
    </reaction>
</comment>
<comment type="domain">
    <text evidence="15">The C-terminal domain has nuclease activity and interacts with RecD. It interacts with RecA, facilitating its loading onto ssDNA.</text>
</comment>
<dbReference type="EMBL" id="RCZO01000002">
    <property type="protein sequence ID" value="TPG10693.1"/>
    <property type="molecule type" value="Genomic_DNA"/>
</dbReference>
<evidence type="ECO:0000256" key="1">
    <source>
        <dbReference type="ARBA" id="ARBA00022722"/>
    </source>
</evidence>
<dbReference type="AlphaFoldDB" id="A0A502CD32"/>
<keyword evidence="11 15" id="KW-0234">DNA repair</keyword>
<dbReference type="GO" id="GO:0009338">
    <property type="term" value="C:exodeoxyribonuclease V complex"/>
    <property type="evidence" value="ECO:0007669"/>
    <property type="project" value="TreeGrafter"/>
</dbReference>
<dbReference type="Gene3D" id="1.10.3170.10">
    <property type="entry name" value="Recbcd, chain B, domain 2"/>
    <property type="match status" value="1"/>
</dbReference>
<dbReference type="InterPro" id="IPR014016">
    <property type="entry name" value="UvrD-like_ATP-bd"/>
</dbReference>
<evidence type="ECO:0000256" key="6">
    <source>
        <dbReference type="ARBA" id="ARBA00022806"/>
    </source>
</evidence>
<dbReference type="HAMAP" id="MF_01485">
    <property type="entry name" value="RecB"/>
    <property type="match status" value="1"/>
</dbReference>
<evidence type="ECO:0000256" key="14">
    <source>
        <dbReference type="ARBA" id="ARBA00048988"/>
    </source>
</evidence>
<keyword evidence="3 15" id="KW-0547">Nucleotide-binding</keyword>
<evidence type="ECO:0000256" key="8">
    <source>
        <dbReference type="ARBA" id="ARBA00022840"/>
    </source>
</evidence>
<dbReference type="SUPFAM" id="SSF52980">
    <property type="entry name" value="Restriction endonuclease-like"/>
    <property type="match status" value="1"/>
</dbReference>
<dbReference type="GO" id="GO:0000287">
    <property type="term" value="F:magnesium ion binding"/>
    <property type="evidence" value="ECO:0007669"/>
    <property type="project" value="UniProtKB-UniRule"/>
</dbReference>
<evidence type="ECO:0000256" key="4">
    <source>
        <dbReference type="ARBA" id="ARBA00022763"/>
    </source>
</evidence>
<dbReference type="GO" id="GO:0000724">
    <property type="term" value="P:double-strand break repair via homologous recombination"/>
    <property type="evidence" value="ECO:0007669"/>
    <property type="project" value="UniProtKB-UniRule"/>
</dbReference>
<dbReference type="PROSITE" id="PS51217">
    <property type="entry name" value="UVRD_HELICASE_CTER"/>
    <property type="match status" value="1"/>
</dbReference>
<comment type="caution">
    <text evidence="19">The sequence shown here is derived from an EMBL/GenBank/DDBJ whole genome shotgun (WGS) entry which is preliminary data.</text>
</comment>
<dbReference type="InterPro" id="IPR027417">
    <property type="entry name" value="P-loop_NTPase"/>
</dbReference>
<keyword evidence="9 15" id="KW-0460">Magnesium</keyword>
<dbReference type="Pfam" id="PF13361">
    <property type="entry name" value="UvrD_C"/>
    <property type="match status" value="1"/>
</dbReference>
<feature type="binding site" evidence="15">
    <location>
        <position position="1126"/>
    </location>
    <ligand>
        <name>Mg(2+)</name>
        <dbReference type="ChEBI" id="CHEBI:18420"/>
    </ligand>
</feature>